<keyword evidence="7" id="KW-1185">Reference proteome</keyword>
<feature type="signal peptide" evidence="5">
    <location>
        <begin position="1"/>
        <end position="18"/>
    </location>
</feature>
<proteinExistence type="predicted"/>
<evidence type="ECO:0000313" key="7">
    <source>
        <dbReference type="Proteomes" id="UP001178508"/>
    </source>
</evidence>
<dbReference type="Gene3D" id="2.40.128.20">
    <property type="match status" value="1"/>
</dbReference>
<evidence type="ECO:0000256" key="3">
    <source>
        <dbReference type="ARBA" id="ARBA00022729"/>
    </source>
</evidence>
<evidence type="ECO:0000256" key="2">
    <source>
        <dbReference type="ARBA" id="ARBA00022525"/>
    </source>
</evidence>
<comment type="subcellular location">
    <subcellularLocation>
        <location evidence="1">Secreted</location>
    </subcellularLocation>
</comment>
<dbReference type="SUPFAM" id="SSF50814">
    <property type="entry name" value="Lipocalins"/>
    <property type="match status" value="1"/>
</dbReference>
<name>A0AAV1EYM4_XYRNO</name>
<feature type="chain" id="PRO_5043841469" description="Apolipoprotein M" evidence="5">
    <location>
        <begin position="19"/>
        <end position="206"/>
    </location>
</feature>
<dbReference type="Proteomes" id="UP001178508">
    <property type="component" value="Chromosome 3"/>
</dbReference>
<organism evidence="6 7">
    <name type="scientific">Xyrichtys novacula</name>
    <name type="common">Pearly razorfish</name>
    <name type="synonym">Hemipteronotus novacula</name>
    <dbReference type="NCBI Taxonomy" id="13765"/>
    <lineage>
        <taxon>Eukaryota</taxon>
        <taxon>Metazoa</taxon>
        <taxon>Chordata</taxon>
        <taxon>Craniata</taxon>
        <taxon>Vertebrata</taxon>
        <taxon>Euteleostomi</taxon>
        <taxon>Actinopterygii</taxon>
        <taxon>Neopterygii</taxon>
        <taxon>Teleostei</taxon>
        <taxon>Neoteleostei</taxon>
        <taxon>Acanthomorphata</taxon>
        <taxon>Eupercaria</taxon>
        <taxon>Labriformes</taxon>
        <taxon>Labridae</taxon>
        <taxon>Xyrichtys</taxon>
    </lineage>
</organism>
<reference evidence="6" key="1">
    <citation type="submission" date="2023-08" db="EMBL/GenBank/DDBJ databases">
        <authorList>
            <person name="Alioto T."/>
            <person name="Alioto T."/>
            <person name="Gomez Garrido J."/>
        </authorList>
    </citation>
    <scope>NUCLEOTIDE SEQUENCE</scope>
</reference>
<dbReference type="PANTHER" id="PTHR11967">
    <property type="entry name" value="ALPHA-1-ACID GLYCOPROTEIN"/>
    <property type="match status" value="1"/>
</dbReference>
<dbReference type="EMBL" id="OY660866">
    <property type="protein sequence ID" value="CAJ1053567.1"/>
    <property type="molecule type" value="Genomic_DNA"/>
</dbReference>
<evidence type="ECO:0000256" key="1">
    <source>
        <dbReference type="ARBA" id="ARBA00004613"/>
    </source>
</evidence>
<evidence type="ECO:0008006" key="8">
    <source>
        <dbReference type="Google" id="ProtNLM"/>
    </source>
</evidence>
<evidence type="ECO:0000256" key="4">
    <source>
        <dbReference type="ARBA" id="ARBA00023180"/>
    </source>
</evidence>
<gene>
    <name evidence="6" type="ORF">XNOV1_A010287</name>
</gene>
<keyword evidence="2" id="KW-0964">Secreted</keyword>
<protein>
    <recommendedName>
        <fullName evidence="8">Apolipoprotein M</fullName>
    </recommendedName>
</protein>
<dbReference type="GO" id="GO:0005576">
    <property type="term" value="C:extracellular region"/>
    <property type="evidence" value="ECO:0007669"/>
    <property type="project" value="UniProtKB-SubCell"/>
</dbReference>
<sequence>MLLATCVVALFCFIPASSLAPPHCEELVRPLDHVDGHQLDGLWLLIAISLDDPLYPAETLKIFDSWVIKFSNASDTSNTSNLLYETIYSAGGSCYNPPSSNITLKGNSFSSSNVSITFIHTGCSDCLLMHFLNREGFGNLHLYSKRREVEKEVMDEFKTQIECVKNQPPVMMDTSKKLCPYQMPTLPEIEELAEKLKAVENVAPDA</sequence>
<dbReference type="PANTHER" id="PTHR11967:SF2">
    <property type="entry name" value="ALPHA-1-ACID GLYCOPROTEIN 1"/>
    <property type="match status" value="1"/>
</dbReference>
<evidence type="ECO:0000313" key="6">
    <source>
        <dbReference type="EMBL" id="CAJ1053567.1"/>
    </source>
</evidence>
<keyword evidence="4" id="KW-0325">Glycoprotein</keyword>
<dbReference type="AlphaFoldDB" id="A0AAV1EYM4"/>
<evidence type="ECO:0000256" key="5">
    <source>
        <dbReference type="SAM" id="SignalP"/>
    </source>
</evidence>
<dbReference type="InterPro" id="IPR012674">
    <property type="entry name" value="Calycin"/>
</dbReference>
<accession>A0AAV1EYM4</accession>
<keyword evidence="3 5" id="KW-0732">Signal</keyword>